<feature type="region of interest" description="Disordered" evidence="1">
    <location>
        <begin position="23"/>
        <end position="50"/>
    </location>
</feature>
<dbReference type="RefSeq" id="WP_146650103.1">
    <property type="nucleotide sequence ID" value="NZ_CP012333.1"/>
</dbReference>
<evidence type="ECO:0000256" key="1">
    <source>
        <dbReference type="SAM" id="MobiDB-lite"/>
    </source>
</evidence>
<dbReference type="Proteomes" id="UP000064967">
    <property type="component" value="Chromosome"/>
</dbReference>
<dbReference type="STRING" id="1391654.AKJ09_05614"/>
<keyword evidence="2" id="KW-0732">Signal</keyword>
<dbReference type="KEGG" id="llu:AKJ09_05614"/>
<feature type="signal peptide" evidence="2">
    <location>
        <begin position="1"/>
        <end position="21"/>
    </location>
</feature>
<accession>A0A0K1PZI8</accession>
<protein>
    <recommendedName>
        <fullName evidence="5">Tryptophan synthase alpha chain</fullName>
    </recommendedName>
</protein>
<evidence type="ECO:0000313" key="4">
    <source>
        <dbReference type="Proteomes" id="UP000064967"/>
    </source>
</evidence>
<evidence type="ECO:0000256" key="2">
    <source>
        <dbReference type="SAM" id="SignalP"/>
    </source>
</evidence>
<gene>
    <name evidence="3" type="ORF">AKJ09_05614</name>
</gene>
<evidence type="ECO:0008006" key="5">
    <source>
        <dbReference type="Google" id="ProtNLM"/>
    </source>
</evidence>
<dbReference type="OrthoDB" id="8562597at2"/>
<evidence type="ECO:0000313" key="3">
    <source>
        <dbReference type="EMBL" id="AKU98950.1"/>
    </source>
</evidence>
<reference evidence="3 4" key="1">
    <citation type="submission" date="2015-08" db="EMBL/GenBank/DDBJ databases">
        <authorList>
            <person name="Babu N.S."/>
            <person name="Beckwith C.J."/>
            <person name="Beseler K.G."/>
            <person name="Brison A."/>
            <person name="Carone J.V."/>
            <person name="Caskin T.P."/>
            <person name="Diamond M."/>
            <person name="Durham M.E."/>
            <person name="Foxe J.M."/>
            <person name="Go M."/>
            <person name="Henderson B.A."/>
            <person name="Jones I.B."/>
            <person name="McGettigan J.A."/>
            <person name="Micheletti S.J."/>
            <person name="Nasrallah M.E."/>
            <person name="Ortiz D."/>
            <person name="Piller C.R."/>
            <person name="Privatt S.R."/>
            <person name="Schneider S.L."/>
            <person name="Sharp S."/>
            <person name="Smith T.C."/>
            <person name="Stanton J.D."/>
            <person name="Ullery H.E."/>
            <person name="Wilson R.J."/>
            <person name="Serrano M.G."/>
            <person name="Buck G."/>
            <person name="Lee V."/>
            <person name="Wang Y."/>
            <person name="Carvalho R."/>
            <person name="Voegtly L."/>
            <person name="Shi R."/>
            <person name="Duckworth R."/>
            <person name="Johnson A."/>
            <person name="Loviza R."/>
            <person name="Walstead R."/>
            <person name="Shah Z."/>
            <person name="Kiflezghi M."/>
            <person name="Wade K."/>
            <person name="Ball S.L."/>
            <person name="Bradley K.W."/>
            <person name="Asai D.J."/>
            <person name="Bowman C.A."/>
            <person name="Russell D.A."/>
            <person name="Pope W.H."/>
            <person name="Jacobs-Sera D."/>
            <person name="Hendrix R.W."/>
            <person name="Hatfull G.F."/>
        </authorList>
    </citation>
    <scope>NUCLEOTIDE SEQUENCE [LARGE SCALE GENOMIC DNA]</scope>
    <source>
        <strain evidence="3 4">DSM 27648</strain>
    </source>
</reference>
<dbReference type="AlphaFoldDB" id="A0A0K1PZI8"/>
<feature type="compositionally biased region" description="Low complexity" evidence="1">
    <location>
        <begin position="24"/>
        <end position="37"/>
    </location>
</feature>
<organism evidence="3 4">
    <name type="scientific">Labilithrix luteola</name>
    <dbReference type="NCBI Taxonomy" id="1391654"/>
    <lineage>
        <taxon>Bacteria</taxon>
        <taxon>Pseudomonadati</taxon>
        <taxon>Myxococcota</taxon>
        <taxon>Polyangia</taxon>
        <taxon>Polyangiales</taxon>
        <taxon>Labilitrichaceae</taxon>
        <taxon>Labilithrix</taxon>
    </lineage>
</organism>
<sequence>MSSRTFVSTLTLALVATASMACKSTPQPTSQDPSAQPSAPPAPAAPDASNSGAKGVTCGPTTCKPGETCCNESCGICTPEGGFCTQQACLHDAGNDAASLNGPGQCNVDADCRVRSVYCKETPCACLALGKGDPNPTCAGGSVQCLVDPCLKKVAQCVSGRCVTQAVTQGAPTK</sequence>
<dbReference type="PROSITE" id="PS51257">
    <property type="entry name" value="PROKAR_LIPOPROTEIN"/>
    <property type="match status" value="1"/>
</dbReference>
<proteinExistence type="predicted"/>
<dbReference type="EMBL" id="CP012333">
    <property type="protein sequence ID" value="AKU98950.1"/>
    <property type="molecule type" value="Genomic_DNA"/>
</dbReference>
<feature type="chain" id="PRO_5005466536" description="Tryptophan synthase alpha chain" evidence="2">
    <location>
        <begin position="22"/>
        <end position="174"/>
    </location>
</feature>
<name>A0A0K1PZI8_9BACT</name>
<keyword evidence="4" id="KW-1185">Reference proteome</keyword>